<evidence type="ECO:0000256" key="2">
    <source>
        <dbReference type="ARBA" id="ARBA00022771"/>
    </source>
</evidence>
<evidence type="ECO:0000313" key="8">
    <source>
        <dbReference type="Proteomes" id="UP000002488"/>
    </source>
</evidence>
<dbReference type="Gene3D" id="3.30.40.10">
    <property type="entry name" value="Zinc/RING finger domain, C3HC4 (zinc finger)"/>
    <property type="match status" value="1"/>
</dbReference>
<reference evidence="7 8" key="1">
    <citation type="journal article" date="2009" name="PLoS Pathog.">
        <title>Draft genome sequencing of giardia intestinalis assemblage B isolate GS: is human giardiasis caused by two different species?</title>
        <authorList>
            <person name="Franzen O."/>
            <person name="Jerlstrom-Hultqvist J."/>
            <person name="Castro E."/>
            <person name="Sherwood E."/>
            <person name="Ankarklev J."/>
            <person name="Reiner D.S."/>
            <person name="Palm D."/>
            <person name="Andersson J.O."/>
            <person name="Andersson B."/>
            <person name="Svard S.G."/>
        </authorList>
    </citation>
    <scope>NUCLEOTIDE SEQUENCE [LARGE SCALE GENOMIC DNA]</scope>
    <source>
        <strain evidence="8">ATCC 50581 / GS clone H7</strain>
    </source>
</reference>
<feature type="domain" description="RING-type" evidence="6">
    <location>
        <begin position="52"/>
        <end position="91"/>
    </location>
</feature>
<organism evidence="7 8">
    <name type="scientific">Giardia intestinalis (strain ATCC 50581 / GS clone H7)</name>
    <name type="common">Giardia lamblia</name>
    <dbReference type="NCBI Taxonomy" id="598745"/>
    <lineage>
        <taxon>Eukaryota</taxon>
        <taxon>Metamonada</taxon>
        <taxon>Diplomonadida</taxon>
        <taxon>Hexamitidae</taxon>
        <taxon>Giardiinae</taxon>
        <taxon>Giardia</taxon>
    </lineage>
</organism>
<dbReference type="InterPro" id="IPR001841">
    <property type="entry name" value="Znf_RING"/>
</dbReference>
<dbReference type="InterPro" id="IPR013083">
    <property type="entry name" value="Znf_RING/FYVE/PHD"/>
</dbReference>
<name>C6LU95_GIAIB</name>
<dbReference type="EMBL" id="ACGJ01002301">
    <property type="protein sequence ID" value="EET00414.1"/>
    <property type="molecule type" value="Genomic_DNA"/>
</dbReference>
<protein>
    <recommendedName>
        <fullName evidence="6">RING-type domain-containing protein</fullName>
    </recommendedName>
</protein>
<comment type="caution">
    <text evidence="7">The sequence shown here is derived from an EMBL/GenBank/DDBJ whole genome shotgun (WGS) entry which is preliminary data.</text>
</comment>
<evidence type="ECO:0000259" key="6">
    <source>
        <dbReference type="PROSITE" id="PS50089"/>
    </source>
</evidence>
<keyword evidence="1" id="KW-0479">Metal-binding</keyword>
<dbReference type="OMA" id="GHECISQ"/>
<dbReference type="SUPFAM" id="SSF57850">
    <property type="entry name" value="RING/U-box"/>
    <property type="match status" value="1"/>
</dbReference>
<accession>C6LU95</accession>
<evidence type="ECO:0000313" key="7">
    <source>
        <dbReference type="EMBL" id="EET00414.1"/>
    </source>
</evidence>
<evidence type="ECO:0000256" key="1">
    <source>
        <dbReference type="ARBA" id="ARBA00022723"/>
    </source>
</evidence>
<keyword evidence="3" id="KW-0862">Zinc</keyword>
<dbReference type="PROSITE" id="PS00518">
    <property type="entry name" value="ZF_RING_1"/>
    <property type="match status" value="1"/>
</dbReference>
<dbReference type="PROSITE" id="PS50089">
    <property type="entry name" value="ZF_RING_2"/>
    <property type="match status" value="1"/>
</dbReference>
<keyword evidence="2 4" id="KW-0863">Zinc-finger</keyword>
<proteinExistence type="predicted"/>
<evidence type="ECO:0000256" key="5">
    <source>
        <dbReference type="SAM" id="MobiDB-lite"/>
    </source>
</evidence>
<dbReference type="InterPro" id="IPR017907">
    <property type="entry name" value="Znf_RING_CS"/>
</dbReference>
<dbReference type="VEuPathDB" id="GiardiaDB:GL50581_2347"/>
<dbReference type="Proteomes" id="UP000002488">
    <property type="component" value="Unassembled WGS sequence"/>
</dbReference>
<dbReference type="GO" id="GO:0008270">
    <property type="term" value="F:zinc ion binding"/>
    <property type="evidence" value="ECO:0007669"/>
    <property type="project" value="UniProtKB-KW"/>
</dbReference>
<dbReference type="AlphaFoldDB" id="C6LU95"/>
<evidence type="ECO:0000256" key="4">
    <source>
        <dbReference type="PROSITE-ProRule" id="PRU00175"/>
    </source>
</evidence>
<gene>
    <name evidence="7" type="ORF">GL50581_2347</name>
</gene>
<dbReference type="CDD" id="cd16449">
    <property type="entry name" value="RING-HC"/>
    <property type="match status" value="1"/>
</dbReference>
<dbReference type="OrthoDB" id="10252247at2759"/>
<dbReference type="SMART" id="SM00184">
    <property type="entry name" value="RING"/>
    <property type="match status" value="1"/>
</dbReference>
<evidence type="ECO:0000256" key="3">
    <source>
        <dbReference type="ARBA" id="ARBA00022833"/>
    </source>
</evidence>
<feature type="region of interest" description="Disordered" evidence="5">
    <location>
        <begin position="268"/>
        <end position="289"/>
    </location>
</feature>
<sequence length="899" mass="102392">MAQYNSTEGIGNPNTLILDKDPFDAKHSVHNIMGIFADRLYILNGEPIDIRCELCRSFSTRMCVASCGHNYCMPCIYEDLASLGIAKCPVCFIDNLINHERSKSTAARANSTGKPSLKQELESSKQILQHYTTYFSQEFDPSLQAIYMEGIGSVALKGYNMRCTAEIFPIHDYTTSISHSKDIQNALYEPIEILCRFHKDISPLMSECRSKFQFTEDGLQRYHDHMLHCYKTNILYKQHQQLEEDYLKYIKQRMAQRFTEKVTDYTPAKPIEIDSPEQEPETSTASKNTSNLGYIVSNNTMLMGNTIPAVPISAEFLPYCMSFYSAECKRLFRADTDGAYTEKYSFQKEIFRVPPNRNPFVGHVILKRLVYDILEHEQFLVQRDFWNCQVIFFINPYEAINYFLFSNITLGLQVEAPDGRCSTYEFIVDRENFQEHPILRFYLRVLTFYEGRYSFSLKWSCSLPNAQTGGYVVFQSGEQISTFVSKPILGSNLSPISLKSYIESAPPIHPKLLGLLSLGHDILTAGHECISQITSDDTSIPVVPSELFKSLPILGLKEIEALYLYAAYSHTVKDGCFFCVGCKAYAHVKDSATLMNTAPFLHALILILDRYPEVEIIQTPAIDLILTLGTTLPTFFSSTSIVGSSLLGRLRRIRHIFKNLTKPLKDTIYMISQRAYHVLPTQGSTVFEDISKANDLTRLYINREILNKIPCCSFFSMPDMVRFYLAALRLLKDNEPGKVTLDISSISRLFLHLSKDSPLLKLNSKNAVTEKDMYSFYLNERARLTPTPNTWREYIMLHIVGYLSGIWDASKDTLQVFYKALFEIVINNRASNGDFIMAPSFTKLHEKLLALLPGKILDIDDPYNDKNLAIIKANVEFLTRVDSTSRIPYTSAESSQATT</sequence>